<dbReference type="RefSeq" id="WP_024892735.1">
    <property type="nucleotide sequence ID" value="NZ_LWRZ01000354.1"/>
</dbReference>
<feature type="region of interest" description="Disordered" evidence="1">
    <location>
        <begin position="136"/>
        <end position="172"/>
    </location>
</feature>
<dbReference type="Proteomes" id="UP000094893">
    <property type="component" value="Unassembled WGS sequence"/>
</dbReference>
<sequence length="197" mass="22643">MAKNWKGESLTESEKYTQPCVPIEVAPGVLMTRDAVWKRAKAIIKTHPRMDGSGHLLQKNPDERFKAPDLNEMIAYVKSELIKQNIDPSKCRVEPLIQSCLPKLVGRKDWHHKKDFAEKAKRKERLKKEAMYKAKKMQQKQSKPAQKVEREPAVNQTPFPTLTLKSNSRQETRVVTVTVKKARSFHYPLDLQAGGEK</sequence>
<comment type="caution">
    <text evidence="2">The sequence shown here is derived from an EMBL/GenBank/DDBJ whole genome shotgun (WGS) entry which is preliminary data.</text>
</comment>
<reference evidence="2 3" key="1">
    <citation type="journal article" date="2016" name="Int. J. Mol. Sci.">
        <title>Comparative genomics of the extreme acidophile Acidithiobacillus thiooxidans reveals intraspecific divergence and niche adaptation.</title>
        <authorList>
            <person name="Zhang X."/>
            <person name="Feng X."/>
            <person name="Tao J."/>
            <person name="Ma L."/>
            <person name="Xiao Y."/>
            <person name="Liang Y."/>
            <person name="Liu X."/>
            <person name="Yin H."/>
        </authorList>
    </citation>
    <scope>NUCLEOTIDE SEQUENCE [LARGE SCALE GENOMIC DNA]</scope>
    <source>
        <strain evidence="2 3">A02</strain>
    </source>
</reference>
<feature type="compositionally biased region" description="Polar residues" evidence="1">
    <location>
        <begin position="154"/>
        <end position="169"/>
    </location>
</feature>
<dbReference type="AlphaFoldDB" id="A0A1C2ILC9"/>
<organism evidence="2 3">
    <name type="scientific">Acidithiobacillus thiooxidans</name>
    <name type="common">Thiobacillus thiooxidans</name>
    <dbReference type="NCBI Taxonomy" id="930"/>
    <lineage>
        <taxon>Bacteria</taxon>
        <taxon>Pseudomonadati</taxon>
        <taxon>Pseudomonadota</taxon>
        <taxon>Acidithiobacillia</taxon>
        <taxon>Acidithiobacillales</taxon>
        <taxon>Acidithiobacillaceae</taxon>
        <taxon>Acidithiobacillus</taxon>
    </lineage>
</organism>
<evidence type="ECO:0000313" key="2">
    <source>
        <dbReference type="EMBL" id="OCX71837.1"/>
    </source>
</evidence>
<dbReference type="EMBL" id="LWSA01000156">
    <property type="protein sequence ID" value="OCX71837.1"/>
    <property type="molecule type" value="Genomic_DNA"/>
</dbReference>
<evidence type="ECO:0000256" key="1">
    <source>
        <dbReference type="SAM" id="MobiDB-lite"/>
    </source>
</evidence>
<accession>A0A1C2ILC9</accession>
<name>A0A1C2ILC9_ACITH</name>
<gene>
    <name evidence="2" type="ORF">A6P07_11250</name>
</gene>
<protein>
    <submittedName>
        <fullName evidence="2">Uncharacterized protein</fullName>
    </submittedName>
</protein>
<proteinExistence type="predicted"/>
<evidence type="ECO:0000313" key="3">
    <source>
        <dbReference type="Proteomes" id="UP000094893"/>
    </source>
</evidence>